<dbReference type="Gene3D" id="2.60.40.10">
    <property type="entry name" value="Immunoglobulins"/>
    <property type="match status" value="1"/>
</dbReference>
<evidence type="ECO:0000313" key="2">
    <source>
        <dbReference type="EMBL" id="THF29189.1"/>
    </source>
</evidence>
<dbReference type="Proteomes" id="UP000310574">
    <property type="component" value="Unassembled WGS sequence"/>
</dbReference>
<protein>
    <recommendedName>
        <fullName evidence="4">Bacterial Ig domain-containing protein</fullName>
    </recommendedName>
</protein>
<comment type="caution">
    <text evidence="2">The sequence shown here is derived from an EMBL/GenBank/DDBJ whole genome shotgun (WGS) entry which is preliminary data.</text>
</comment>
<feature type="region of interest" description="Disordered" evidence="1">
    <location>
        <begin position="1"/>
        <end position="46"/>
    </location>
</feature>
<dbReference type="RefSeq" id="WP_136493378.1">
    <property type="nucleotide sequence ID" value="NZ_SSBS01000005.1"/>
</dbReference>
<reference evidence="2 3" key="1">
    <citation type="submission" date="2019-04" db="EMBL/GenBank/DDBJ databases">
        <title>Draft genome sequence of Pseudomonas sp. M7D1 isolated from rhizosphere of plant the flowery desert.</title>
        <authorList>
            <person name="Poblete-Morales M."/>
            <person name="Plaza N."/>
            <person name="Corsini G."/>
            <person name="Silva E."/>
        </authorList>
    </citation>
    <scope>NUCLEOTIDE SEQUENCE [LARGE SCALE GENOMIC DNA]</scope>
    <source>
        <strain evidence="2 3">M7D1</strain>
    </source>
</reference>
<dbReference type="InterPro" id="IPR013783">
    <property type="entry name" value="Ig-like_fold"/>
</dbReference>
<name>A0AAQ2D9B8_9PSED</name>
<evidence type="ECO:0000256" key="1">
    <source>
        <dbReference type="SAM" id="MobiDB-lite"/>
    </source>
</evidence>
<sequence length="308" mass="32940">MSDQEKLSAPLTPADATTHSATANAPVIREVTNGKGESIPNGGISNDSKLKISGSGLAGEPVHISDAGRPVAVVDADVQGNFIVALAKLQTGRHMYTARNAAGAVSLPWIITVSDDVQNAPVIETVYEPDGQFVPRGQRTFSNELDFIGYGTPGRIVELLNNSTVVRLLNIDSDGHWSANVSGLQPGIQRFVARDPNGHESSSWQVEVIKPTALTIKFVIGQERFQEIGNQGVTTDRSVTITGTGIPGETGWIVDYQNNVVDFVVDEHGVYSATNTDLAVNHVHTFRCKSDSGRLSAPWAIRVTSSEI</sequence>
<gene>
    <name evidence="2" type="ORF">E5170_18475</name>
</gene>
<accession>A0AAQ2D9B8</accession>
<dbReference type="EMBL" id="SSBS01000005">
    <property type="protein sequence ID" value="THF29189.1"/>
    <property type="molecule type" value="Genomic_DNA"/>
</dbReference>
<evidence type="ECO:0008006" key="4">
    <source>
        <dbReference type="Google" id="ProtNLM"/>
    </source>
</evidence>
<organism evidence="2 3">
    <name type="scientific">Pseudomonas atacamensis</name>
    <dbReference type="NCBI Taxonomy" id="2565368"/>
    <lineage>
        <taxon>Bacteria</taxon>
        <taxon>Pseudomonadati</taxon>
        <taxon>Pseudomonadota</taxon>
        <taxon>Gammaproteobacteria</taxon>
        <taxon>Pseudomonadales</taxon>
        <taxon>Pseudomonadaceae</taxon>
        <taxon>Pseudomonas</taxon>
    </lineage>
</organism>
<proteinExistence type="predicted"/>
<evidence type="ECO:0000313" key="3">
    <source>
        <dbReference type="Proteomes" id="UP000310574"/>
    </source>
</evidence>
<dbReference type="AlphaFoldDB" id="A0AAQ2D9B8"/>